<dbReference type="EMBL" id="LR899009">
    <property type="protein sequence ID" value="CAD7079272.1"/>
    <property type="molecule type" value="Genomic_DNA"/>
</dbReference>
<protein>
    <submittedName>
        <fullName evidence="2">Uncharacterized protein</fullName>
    </submittedName>
</protein>
<gene>
    <name evidence="2" type="ORF">HERILL_LOCUS2493</name>
</gene>
<evidence type="ECO:0000313" key="3">
    <source>
        <dbReference type="Proteomes" id="UP000594454"/>
    </source>
</evidence>
<proteinExistence type="predicted"/>
<organism evidence="2 3">
    <name type="scientific">Hermetia illucens</name>
    <name type="common">Black soldier fly</name>
    <dbReference type="NCBI Taxonomy" id="343691"/>
    <lineage>
        <taxon>Eukaryota</taxon>
        <taxon>Metazoa</taxon>
        <taxon>Ecdysozoa</taxon>
        <taxon>Arthropoda</taxon>
        <taxon>Hexapoda</taxon>
        <taxon>Insecta</taxon>
        <taxon>Pterygota</taxon>
        <taxon>Neoptera</taxon>
        <taxon>Endopterygota</taxon>
        <taxon>Diptera</taxon>
        <taxon>Brachycera</taxon>
        <taxon>Stratiomyomorpha</taxon>
        <taxon>Stratiomyidae</taxon>
        <taxon>Hermetiinae</taxon>
        <taxon>Hermetia</taxon>
    </lineage>
</organism>
<keyword evidence="3" id="KW-1185">Reference proteome</keyword>
<name>A0A7R8UEK0_HERIL</name>
<dbReference type="AlphaFoldDB" id="A0A7R8UEK0"/>
<sequence length="100" mass="11367">MATHTMAPNHLLCGDFIESMLKTQADHTPANTTNVNAKVMEPVHESDSDESDGEVKRKSKRAALEKYTSVESTEIINKTKQLKKREKLRKMLEENIEIIL</sequence>
<dbReference type="InParanoid" id="A0A7R8UEK0"/>
<dbReference type="Proteomes" id="UP000594454">
    <property type="component" value="Chromosome 1"/>
</dbReference>
<dbReference type="OrthoDB" id="4096at2759"/>
<reference evidence="2 3" key="1">
    <citation type="submission" date="2020-11" db="EMBL/GenBank/DDBJ databases">
        <authorList>
            <person name="Wallbank WR R."/>
            <person name="Pardo Diaz C."/>
            <person name="Kozak K."/>
            <person name="Martin S."/>
            <person name="Jiggins C."/>
            <person name="Moest M."/>
            <person name="Warren A I."/>
            <person name="Generalovic N T."/>
            <person name="Byers J.R.P. K."/>
            <person name="Montejo-Kovacevich G."/>
            <person name="Yen C E."/>
        </authorList>
    </citation>
    <scope>NUCLEOTIDE SEQUENCE [LARGE SCALE GENOMIC DNA]</scope>
</reference>
<feature type="region of interest" description="Disordered" evidence="1">
    <location>
        <begin position="27"/>
        <end position="62"/>
    </location>
</feature>
<evidence type="ECO:0000313" key="2">
    <source>
        <dbReference type="EMBL" id="CAD7079272.1"/>
    </source>
</evidence>
<accession>A0A7R8UEK0</accession>
<evidence type="ECO:0000256" key="1">
    <source>
        <dbReference type="SAM" id="MobiDB-lite"/>
    </source>
</evidence>